<dbReference type="VEuPathDB" id="CryptoDB:Vbra_15326"/>
<dbReference type="PANTHER" id="PTHR21100">
    <property type="entry name" value="PREFOLDIN SUBUNIT 4"/>
    <property type="match status" value="1"/>
</dbReference>
<reference evidence="4 5" key="1">
    <citation type="submission" date="2014-11" db="EMBL/GenBank/DDBJ databases">
        <authorList>
            <person name="Zhu J."/>
            <person name="Qi W."/>
            <person name="Song R."/>
        </authorList>
    </citation>
    <scope>NUCLEOTIDE SEQUENCE [LARGE SCALE GENOMIC DNA]</scope>
</reference>
<evidence type="ECO:0000256" key="2">
    <source>
        <dbReference type="ARBA" id="ARBA00023186"/>
    </source>
</evidence>
<dbReference type="SUPFAM" id="SSF46579">
    <property type="entry name" value="Prefoldin"/>
    <property type="match status" value="1"/>
</dbReference>
<proteinExistence type="inferred from homology"/>
<dbReference type="InParanoid" id="A0A0G4FGZ3"/>
<keyword evidence="3" id="KW-0175">Coiled coil</keyword>
<dbReference type="GO" id="GO:0051082">
    <property type="term" value="F:unfolded protein binding"/>
    <property type="evidence" value="ECO:0007669"/>
    <property type="project" value="InterPro"/>
</dbReference>
<evidence type="ECO:0008006" key="6">
    <source>
        <dbReference type="Google" id="ProtNLM"/>
    </source>
</evidence>
<dbReference type="GO" id="GO:0016272">
    <property type="term" value="C:prefoldin complex"/>
    <property type="evidence" value="ECO:0007669"/>
    <property type="project" value="InterPro"/>
</dbReference>
<dbReference type="Pfam" id="PF01920">
    <property type="entry name" value="Prefoldin_2"/>
    <property type="match status" value="1"/>
</dbReference>
<evidence type="ECO:0000256" key="1">
    <source>
        <dbReference type="ARBA" id="ARBA00008045"/>
    </source>
</evidence>
<dbReference type="InterPro" id="IPR002777">
    <property type="entry name" value="PFD_beta-like"/>
</dbReference>
<evidence type="ECO:0000313" key="5">
    <source>
        <dbReference type="Proteomes" id="UP000041254"/>
    </source>
</evidence>
<dbReference type="AlphaFoldDB" id="A0A0G4FGZ3"/>
<dbReference type="GO" id="GO:0005737">
    <property type="term" value="C:cytoplasm"/>
    <property type="evidence" value="ECO:0007669"/>
    <property type="project" value="TreeGrafter"/>
</dbReference>
<dbReference type="PANTHER" id="PTHR21100:SF9">
    <property type="entry name" value="PREFOLDIN SUBUNIT 4"/>
    <property type="match status" value="1"/>
</dbReference>
<name>A0A0G4FGZ3_VITBC</name>
<dbReference type="InterPro" id="IPR016661">
    <property type="entry name" value="PFDN4"/>
</dbReference>
<dbReference type="STRING" id="1169540.A0A0G4FGZ3"/>
<gene>
    <name evidence="4" type="ORF">Vbra_15326</name>
</gene>
<dbReference type="GO" id="GO:0006457">
    <property type="term" value="P:protein folding"/>
    <property type="evidence" value="ECO:0007669"/>
    <property type="project" value="InterPro"/>
</dbReference>
<dbReference type="EMBL" id="CDMY01000433">
    <property type="protein sequence ID" value="CEM12125.1"/>
    <property type="molecule type" value="Genomic_DNA"/>
</dbReference>
<sequence>MPFLCKPSSHCKIRIEGRNQRENSAHPPCSLTMSEEAVSAEDQDRINTFNKANIHNNELLAKIEAKKKSLQDLEDASEEAMITMEADALMLRVGECFIRLPEDAISEHIECEKGRLSAELEHLRAESDRLREQMDQLKATLYARFGQQINLEP</sequence>
<comment type="similarity">
    <text evidence="1">Belongs to the prefoldin subunit beta family.</text>
</comment>
<keyword evidence="2" id="KW-0143">Chaperone</keyword>
<dbReference type="CDD" id="cd23165">
    <property type="entry name" value="Prefoldin_4"/>
    <property type="match status" value="1"/>
</dbReference>
<keyword evidence="5" id="KW-1185">Reference proteome</keyword>
<dbReference type="FunCoup" id="A0A0G4FGZ3">
    <property type="interactions" value="377"/>
</dbReference>
<protein>
    <recommendedName>
        <fullName evidence="6">Prefoldin subunit 4</fullName>
    </recommendedName>
</protein>
<organism evidence="4 5">
    <name type="scientific">Vitrella brassicaformis (strain CCMP3155)</name>
    <dbReference type="NCBI Taxonomy" id="1169540"/>
    <lineage>
        <taxon>Eukaryota</taxon>
        <taxon>Sar</taxon>
        <taxon>Alveolata</taxon>
        <taxon>Colpodellida</taxon>
        <taxon>Vitrellaceae</taxon>
        <taxon>Vitrella</taxon>
    </lineage>
</organism>
<dbReference type="OMA" id="KFGRAIN"/>
<dbReference type="Proteomes" id="UP000041254">
    <property type="component" value="Unassembled WGS sequence"/>
</dbReference>
<accession>A0A0G4FGZ3</accession>
<feature type="coiled-coil region" evidence="3">
    <location>
        <begin position="56"/>
        <end position="140"/>
    </location>
</feature>
<dbReference type="PhylomeDB" id="A0A0G4FGZ3"/>
<dbReference type="OrthoDB" id="10250441at2759"/>
<evidence type="ECO:0000256" key="3">
    <source>
        <dbReference type="SAM" id="Coils"/>
    </source>
</evidence>
<evidence type="ECO:0000313" key="4">
    <source>
        <dbReference type="EMBL" id="CEM12125.1"/>
    </source>
</evidence>